<comment type="similarity">
    <text evidence="2 14">Belongs to the UppP family.</text>
</comment>
<evidence type="ECO:0000256" key="13">
    <source>
        <dbReference type="ARBA" id="ARBA00047594"/>
    </source>
</evidence>
<feature type="transmembrane region" description="Helical" evidence="14">
    <location>
        <begin position="129"/>
        <end position="149"/>
    </location>
</feature>
<dbReference type="GO" id="GO:0071555">
    <property type="term" value="P:cell wall organization"/>
    <property type="evidence" value="ECO:0007669"/>
    <property type="project" value="UniProtKB-KW"/>
</dbReference>
<evidence type="ECO:0000313" key="15">
    <source>
        <dbReference type="EMBL" id="RKT59026.1"/>
    </source>
</evidence>
<comment type="subcellular location">
    <subcellularLocation>
        <location evidence="1 14">Cell membrane</location>
        <topology evidence="1 14">Multi-pass membrane protein</topology>
    </subcellularLocation>
</comment>
<comment type="function">
    <text evidence="14">Catalyzes the dephosphorylation of undecaprenyl diphosphate (UPP). Confers resistance to bacitracin.</text>
</comment>
<dbReference type="NCBIfam" id="TIGR00753">
    <property type="entry name" value="undec_PP_bacA"/>
    <property type="match status" value="1"/>
</dbReference>
<evidence type="ECO:0000256" key="12">
    <source>
        <dbReference type="ARBA" id="ARBA00032932"/>
    </source>
</evidence>
<comment type="miscellaneous">
    <text evidence="14">Bacitracin is thought to be involved in the inhibition of peptidoglycan synthesis by sequestering undecaprenyl diphosphate, thereby reducing the pool of lipid carrier available.</text>
</comment>
<dbReference type="GeneID" id="92928962"/>
<dbReference type="HAMAP" id="MF_01006">
    <property type="entry name" value="Undec_diphosphatase"/>
    <property type="match status" value="1"/>
</dbReference>
<evidence type="ECO:0000256" key="2">
    <source>
        <dbReference type="ARBA" id="ARBA00010621"/>
    </source>
</evidence>
<dbReference type="Proteomes" id="UP000269493">
    <property type="component" value="Unassembled WGS sequence"/>
</dbReference>
<dbReference type="EC" id="3.6.1.27" evidence="3 14"/>
<evidence type="ECO:0000256" key="3">
    <source>
        <dbReference type="ARBA" id="ARBA00012374"/>
    </source>
</evidence>
<evidence type="ECO:0000256" key="1">
    <source>
        <dbReference type="ARBA" id="ARBA00004651"/>
    </source>
</evidence>
<dbReference type="GO" id="GO:0005886">
    <property type="term" value="C:plasma membrane"/>
    <property type="evidence" value="ECO:0007669"/>
    <property type="project" value="UniProtKB-SubCell"/>
</dbReference>
<keyword evidence="14" id="KW-0573">Peptidoglycan synthesis</keyword>
<keyword evidence="14" id="KW-0961">Cell wall biogenesis/degradation</keyword>
<evidence type="ECO:0000256" key="14">
    <source>
        <dbReference type="HAMAP-Rule" id="MF_01006"/>
    </source>
</evidence>
<dbReference type="GO" id="GO:0046677">
    <property type="term" value="P:response to antibiotic"/>
    <property type="evidence" value="ECO:0007669"/>
    <property type="project" value="UniProtKB-UniRule"/>
</dbReference>
<evidence type="ECO:0000313" key="16">
    <source>
        <dbReference type="Proteomes" id="UP000269493"/>
    </source>
</evidence>
<keyword evidence="7 14" id="KW-0378">Hydrolase</keyword>
<proteinExistence type="inferred from homology"/>
<feature type="transmembrane region" description="Helical" evidence="14">
    <location>
        <begin position="104"/>
        <end position="122"/>
    </location>
</feature>
<comment type="caution">
    <text evidence="15">The sequence shown here is derived from an EMBL/GenBank/DDBJ whole genome shotgun (WGS) entry which is preliminary data.</text>
</comment>
<feature type="transmembrane region" description="Helical" evidence="14">
    <location>
        <begin position="241"/>
        <end position="262"/>
    </location>
</feature>
<protein>
    <recommendedName>
        <fullName evidence="4 14">Undecaprenyl-diphosphatase</fullName>
        <ecNumber evidence="3 14">3.6.1.27</ecNumber>
    </recommendedName>
    <alternativeName>
        <fullName evidence="12 14">Bacitracin resistance protein</fullName>
    </alternativeName>
    <alternativeName>
        <fullName evidence="11 14">Undecaprenyl pyrophosphate phosphatase</fullName>
    </alternativeName>
</protein>
<evidence type="ECO:0000256" key="6">
    <source>
        <dbReference type="ARBA" id="ARBA00022692"/>
    </source>
</evidence>
<evidence type="ECO:0000256" key="5">
    <source>
        <dbReference type="ARBA" id="ARBA00022475"/>
    </source>
</evidence>
<evidence type="ECO:0000256" key="11">
    <source>
        <dbReference type="ARBA" id="ARBA00032707"/>
    </source>
</evidence>
<organism evidence="15 16">
    <name type="scientific">Coprobacter fastidiosus NSB1 = JCM 33896</name>
    <dbReference type="NCBI Taxonomy" id="1349822"/>
    <lineage>
        <taxon>Bacteria</taxon>
        <taxon>Pseudomonadati</taxon>
        <taxon>Bacteroidota</taxon>
        <taxon>Bacteroidia</taxon>
        <taxon>Bacteroidales</taxon>
        <taxon>Barnesiellaceae</taxon>
        <taxon>Coprobacter</taxon>
    </lineage>
</organism>
<dbReference type="GO" id="GO:0050380">
    <property type="term" value="F:undecaprenyl-diphosphatase activity"/>
    <property type="evidence" value="ECO:0007669"/>
    <property type="project" value="UniProtKB-UniRule"/>
</dbReference>
<feature type="transmembrane region" description="Helical" evidence="14">
    <location>
        <begin position="274"/>
        <end position="294"/>
    </location>
</feature>
<keyword evidence="6 14" id="KW-0812">Transmembrane</keyword>
<dbReference type="NCBIfam" id="NF001390">
    <property type="entry name" value="PRK00281.1-4"/>
    <property type="match status" value="1"/>
</dbReference>
<keyword evidence="14" id="KW-0133">Cell shape</keyword>
<gene>
    <name evidence="14" type="primary">uppP</name>
    <name evidence="15" type="ORF">BC742_1165</name>
</gene>
<dbReference type="GO" id="GO:0008360">
    <property type="term" value="P:regulation of cell shape"/>
    <property type="evidence" value="ECO:0007669"/>
    <property type="project" value="UniProtKB-KW"/>
</dbReference>
<dbReference type="PANTHER" id="PTHR30622:SF3">
    <property type="entry name" value="UNDECAPRENYL-DIPHOSPHATASE"/>
    <property type="match status" value="1"/>
</dbReference>
<reference evidence="15 16" key="1">
    <citation type="submission" date="2018-10" db="EMBL/GenBank/DDBJ databases">
        <title>Genomic Encyclopedia of Archaeal and Bacterial Type Strains, Phase II (KMG-II): from individual species to whole genera.</title>
        <authorList>
            <person name="Goeker M."/>
        </authorList>
    </citation>
    <scope>NUCLEOTIDE SEQUENCE [LARGE SCALE GENOMIC DNA]</scope>
    <source>
        <strain evidence="15 16">NSB1</strain>
    </source>
</reference>
<name>A0A495WBH9_9BACT</name>
<dbReference type="Pfam" id="PF02673">
    <property type="entry name" value="BacA"/>
    <property type="match status" value="1"/>
</dbReference>
<keyword evidence="8 14" id="KW-1133">Transmembrane helix</keyword>
<keyword evidence="5 14" id="KW-1003">Cell membrane</keyword>
<dbReference type="InterPro" id="IPR003824">
    <property type="entry name" value="UppP"/>
</dbReference>
<comment type="catalytic activity">
    <reaction evidence="13 14">
        <text>di-trans,octa-cis-undecaprenyl diphosphate + H2O = di-trans,octa-cis-undecaprenyl phosphate + phosphate + H(+)</text>
        <dbReference type="Rhea" id="RHEA:28094"/>
        <dbReference type="ChEBI" id="CHEBI:15377"/>
        <dbReference type="ChEBI" id="CHEBI:15378"/>
        <dbReference type="ChEBI" id="CHEBI:43474"/>
        <dbReference type="ChEBI" id="CHEBI:58405"/>
        <dbReference type="ChEBI" id="CHEBI:60392"/>
        <dbReference type="EC" id="3.6.1.27"/>
    </reaction>
</comment>
<dbReference type="OrthoDB" id="9808289at2"/>
<feature type="transmembrane region" description="Helical" evidence="14">
    <location>
        <begin position="6"/>
        <end position="32"/>
    </location>
</feature>
<keyword evidence="16" id="KW-1185">Reference proteome</keyword>
<accession>A0A495WBH9</accession>
<dbReference type="PANTHER" id="PTHR30622">
    <property type="entry name" value="UNDECAPRENYL-DIPHOSPHATASE"/>
    <property type="match status" value="1"/>
</dbReference>
<keyword evidence="10 14" id="KW-0046">Antibiotic resistance</keyword>
<evidence type="ECO:0000256" key="9">
    <source>
        <dbReference type="ARBA" id="ARBA00023136"/>
    </source>
</evidence>
<dbReference type="RefSeq" id="WP_022391233.1">
    <property type="nucleotide sequence ID" value="NZ_KI440780.1"/>
</dbReference>
<evidence type="ECO:0000256" key="4">
    <source>
        <dbReference type="ARBA" id="ARBA00021581"/>
    </source>
</evidence>
<dbReference type="EMBL" id="RBXN01000003">
    <property type="protein sequence ID" value="RKT59026.1"/>
    <property type="molecule type" value="Genomic_DNA"/>
</dbReference>
<evidence type="ECO:0000256" key="7">
    <source>
        <dbReference type="ARBA" id="ARBA00022801"/>
    </source>
</evidence>
<evidence type="ECO:0000256" key="10">
    <source>
        <dbReference type="ARBA" id="ARBA00023251"/>
    </source>
</evidence>
<evidence type="ECO:0000256" key="8">
    <source>
        <dbReference type="ARBA" id="ARBA00022989"/>
    </source>
</evidence>
<feature type="transmembrane region" description="Helical" evidence="14">
    <location>
        <begin position="44"/>
        <end position="65"/>
    </location>
</feature>
<feature type="transmembrane region" description="Helical" evidence="14">
    <location>
        <begin position="169"/>
        <end position="191"/>
    </location>
</feature>
<dbReference type="AlphaFoldDB" id="A0A495WBH9"/>
<keyword evidence="9 14" id="KW-0472">Membrane</keyword>
<sequence length="297" mass="33278">MEELNWFQTIIIAIVEGLTEFLPVSSTGHMIIAQNMLGVPSSDFVKAFTVIIQFGAILSVVVLYWKRFFKLNPCKIFDSEAVSGKTGSARWVEYGRRFLYKYDFYWKLLVAFIPAAFFGLLFSDKIDEMLESVTVVAVMLVIGGVVMLFVDKWFNKTTPDQTMTLKRAFNVGLFQCIAMIPGVSRSMATIVGGMAQKMTRKNAAEFSFFLAVPTMFAATAYKLLKLLTSENGMQVLQDNLLTLIVGNVVAFIVALLAIKFFISFVTKYGFKAFGYYRIIVGGIIIVLMLLGYNLEIS</sequence>
<feature type="transmembrane region" description="Helical" evidence="14">
    <location>
        <begin position="203"/>
        <end position="221"/>
    </location>
</feature>
<dbReference type="GO" id="GO:0009252">
    <property type="term" value="P:peptidoglycan biosynthetic process"/>
    <property type="evidence" value="ECO:0007669"/>
    <property type="project" value="UniProtKB-KW"/>
</dbReference>